<dbReference type="AlphaFoldDB" id="A0A917TUH7"/>
<name>A0A917TUH7_9BACI</name>
<reference evidence="1" key="2">
    <citation type="submission" date="2020-09" db="EMBL/GenBank/DDBJ databases">
        <authorList>
            <person name="Sun Q."/>
            <person name="Zhou Y."/>
        </authorList>
    </citation>
    <scope>NUCLEOTIDE SEQUENCE</scope>
    <source>
        <strain evidence="1">CGMCC 1.6333</strain>
    </source>
</reference>
<sequence length="72" mass="8475">MYFKVDPFSRKYIGRHANISVVTQIYRSSRKYIGRHANISVVTQIYQVGSTQWDDLIKNNHVALVSRHFAYE</sequence>
<reference evidence="1" key="1">
    <citation type="journal article" date="2014" name="Int. J. Syst. Evol. Microbiol.">
        <title>Complete genome sequence of Corynebacterium casei LMG S-19264T (=DSM 44701T), isolated from a smear-ripened cheese.</title>
        <authorList>
            <consortium name="US DOE Joint Genome Institute (JGI-PGF)"/>
            <person name="Walter F."/>
            <person name="Albersmeier A."/>
            <person name="Kalinowski J."/>
            <person name="Ruckert C."/>
        </authorList>
    </citation>
    <scope>NUCLEOTIDE SEQUENCE</scope>
    <source>
        <strain evidence="1">CGMCC 1.6333</strain>
    </source>
</reference>
<organism evidence="1 2">
    <name type="scientific">Paraliobacillus quinghaiensis</name>
    <dbReference type="NCBI Taxonomy" id="470815"/>
    <lineage>
        <taxon>Bacteria</taxon>
        <taxon>Bacillati</taxon>
        <taxon>Bacillota</taxon>
        <taxon>Bacilli</taxon>
        <taxon>Bacillales</taxon>
        <taxon>Bacillaceae</taxon>
        <taxon>Paraliobacillus</taxon>
    </lineage>
</organism>
<accession>A0A917TUH7</accession>
<keyword evidence="2" id="KW-1185">Reference proteome</keyword>
<dbReference type="EMBL" id="BMLG01000019">
    <property type="protein sequence ID" value="GGM38912.1"/>
    <property type="molecule type" value="Genomic_DNA"/>
</dbReference>
<protein>
    <submittedName>
        <fullName evidence="1">Uncharacterized protein</fullName>
    </submittedName>
</protein>
<comment type="caution">
    <text evidence="1">The sequence shown here is derived from an EMBL/GenBank/DDBJ whole genome shotgun (WGS) entry which is preliminary data.</text>
</comment>
<gene>
    <name evidence="1" type="ORF">GCM10011351_26340</name>
</gene>
<proteinExistence type="predicted"/>
<evidence type="ECO:0000313" key="1">
    <source>
        <dbReference type="EMBL" id="GGM38912.1"/>
    </source>
</evidence>
<evidence type="ECO:0000313" key="2">
    <source>
        <dbReference type="Proteomes" id="UP000618460"/>
    </source>
</evidence>
<dbReference type="Proteomes" id="UP000618460">
    <property type="component" value="Unassembled WGS sequence"/>
</dbReference>